<dbReference type="Gene3D" id="3.30.1330.40">
    <property type="entry name" value="RutC-like"/>
    <property type="match status" value="1"/>
</dbReference>
<dbReference type="EMBL" id="JACIGE010000001">
    <property type="protein sequence ID" value="MBB4245801.1"/>
    <property type="molecule type" value="Genomic_DNA"/>
</dbReference>
<accession>A0A840G3C3</accession>
<gene>
    <name evidence="2" type="ORF">GGD90_000150</name>
</gene>
<protein>
    <submittedName>
        <fullName evidence="2">Enamine deaminase RidA (YjgF/YER057c/UK114 family)</fullName>
    </submittedName>
</protein>
<dbReference type="Pfam" id="PF21168">
    <property type="entry name" value="FkbO_Hyg5-like_N"/>
    <property type="match status" value="1"/>
</dbReference>
<dbReference type="Proteomes" id="UP000587070">
    <property type="component" value="Unassembled WGS sequence"/>
</dbReference>
<reference evidence="2 3" key="1">
    <citation type="submission" date="2020-08" db="EMBL/GenBank/DDBJ databases">
        <title>Genome sequencing of Purple Non-Sulfur Bacteria from various extreme environments.</title>
        <authorList>
            <person name="Mayer M."/>
        </authorList>
    </citation>
    <scope>NUCLEOTIDE SEQUENCE [LARGE SCALE GENOMIC DNA]</scope>
    <source>
        <strain evidence="2 3">2761</strain>
    </source>
</reference>
<dbReference type="InterPro" id="IPR035959">
    <property type="entry name" value="RutC-like_sf"/>
</dbReference>
<dbReference type="RefSeq" id="WP_153117044.1">
    <property type="nucleotide sequence ID" value="NZ_JACIGE010000001.1"/>
</dbReference>
<name>A0A840G3C3_RHOTE</name>
<keyword evidence="3" id="KW-1185">Reference proteome</keyword>
<evidence type="ECO:0000313" key="2">
    <source>
        <dbReference type="EMBL" id="MBB4245801.1"/>
    </source>
</evidence>
<evidence type="ECO:0000313" key="3">
    <source>
        <dbReference type="Proteomes" id="UP000587070"/>
    </source>
</evidence>
<feature type="domain" description="Chorismatase FkbO/Hyg5-like N-terminal" evidence="1">
    <location>
        <begin position="62"/>
        <end position="189"/>
    </location>
</feature>
<organism evidence="2 3">
    <name type="scientific">Rhodocyclus tenuis</name>
    <name type="common">Rhodospirillum tenue</name>
    <dbReference type="NCBI Taxonomy" id="1066"/>
    <lineage>
        <taxon>Bacteria</taxon>
        <taxon>Pseudomonadati</taxon>
        <taxon>Pseudomonadota</taxon>
        <taxon>Betaproteobacteria</taxon>
        <taxon>Rhodocyclales</taxon>
        <taxon>Rhodocyclaceae</taxon>
        <taxon>Rhodocyclus</taxon>
    </lineage>
</organism>
<dbReference type="SUPFAM" id="SSF55298">
    <property type="entry name" value="YjgF-like"/>
    <property type="match status" value="1"/>
</dbReference>
<dbReference type="InterPro" id="IPR049368">
    <property type="entry name" value="FkbO_Hyg5-like_N"/>
</dbReference>
<dbReference type="AlphaFoldDB" id="A0A840G3C3"/>
<proteinExistence type="predicted"/>
<dbReference type="CDD" id="cd06153">
    <property type="entry name" value="YjgF_YER057c_UK114_like_5"/>
    <property type="match status" value="1"/>
</dbReference>
<dbReference type="OrthoDB" id="1114505at2"/>
<sequence>MSKPDVLCCTPFSPADIGRLSAQQTERLLGIALFGNDRIEARVACPVQHVGAPLLGGTLAGELWLGTGACRSGVHADIRYCVDELALYGVIEIDEPASSAQGSTPLQAAVADAYREIFALLDREGFPHLWRMWNYVPAINANSHGIERYRQFNIGRHQAFVDCARPPAHSPAACALGVAAGPVSIAFVAGRVAPITIENPRQLSAYAYPPEYGPRSPTFSRAVLVQLPAQELLFISGTASIVGHRTLHVGDVVAQTLESLANIAAVIEESRRFSLAPVRAEEFSYRSYIRHGEDFARVRAAVERELGETAAMSYVQADICRSDLLVEIEASASLAGANVRKTLA</sequence>
<evidence type="ECO:0000259" key="1">
    <source>
        <dbReference type="Pfam" id="PF21168"/>
    </source>
</evidence>
<comment type="caution">
    <text evidence="2">The sequence shown here is derived from an EMBL/GenBank/DDBJ whole genome shotgun (WGS) entry which is preliminary data.</text>
</comment>